<dbReference type="PROSITE" id="PS51273">
    <property type="entry name" value="GATASE_TYPE_1"/>
    <property type="match status" value="1"/>
</dbReference>
<dbReference type="UniPathway" id="UPA00159">
    <property type="reaction ID" value="UER00277"/>
</dbReference>
<feature type="binding site" evidence="11">
    <location>
        <begin position="187"/>
        <end position="192"/>
    </location>
    <ligand>
        <name>CTP</name>
        <dbReference type="ChEBI" id="CHEBI:37563"/>
        <note>allosteric inhibitor</note>
    </ligand>
</feature>
<dbReference type="GO" id="GO:0042802">
    <property type="term" value="F:identical protein binding"/>
    <property type="evidence" value="ECO:0007669"/>
    <property type="project" value="TreeGrafter"/>
</dbReference>
<dbReference type="PANTHER" id="PTHR11550">
    <property type="entry name" value="CTP SYNTHASE"/>
    <property type="match status" value="1"/>
</dbReference>
<proteinExistence type="inferred from homology"/>
<comment type="function">
    <text evidence="11">Catalyzes the ATP-dependent amination of UTP to CTP with either L-glutamine or ammonia as the source of nitrogen. Regulates intracellular CTP levels through interactions with the four ribonucleotide triphosphates.</text>
</comment>
<evidence type="ECO:0000256" key="6">
    <source>
        <dbReference type="ARBA" id="ARBA00022840"/>
    </source>
</evidence>
<evidence type="ECO:0000256" key="3">
    <source>
        <dbReference type="ARBA" id="ARBA00022598"/>
    </source>
</evidence>
<evidence type="ECO:0000256" key="8">
    <source>
        <dbReference type="ARBA" id="ARBA00022962"/>
    </source>
</evidence>
<protein>
    <recommendedName>
        <fullName evidence="11">CTP synthase</fullName>
        <ecNumber evidence="11">6.3.4.2</ecNumber>
    </recommendedName>
    <alternativeName>
        <fullName evidence="11">Cytidine 5'-triphosphate synthase</fullName>
    </alternativeName>
    <alternativeName>
        <fullName evidence="11">Cytidine triphosphate synthetase</fullName>
        <shortName evidence="11">CTP synthetase</shortName>
        <shortName evidence="11">CTPS</shortName>
    </alternativeName>
    <alternativeName>
        <fullName evidence="11">UTP--ammonia ligase</fullName>
    </alternativeName>
</protein>
<dbReference type="HAMAP" id="MF_01227">
    <property type="entry name" value="PyrG"/>
    <property type="match status" value="1"/>
</dbReference>
<comment type="catalytic activity">
    <reaction evidence="11">
        <text>L-glutamine + H2O = L-glutamate + NH4(+)</text>
        <dbReference type="Rhea" id="RHEA:15889"/>
        <dbReference type="ChEBI" id="CHEBI:15377"/>
        <dbReference type="ChEBI" id="CHEBI:28938"/>
        <dbReference type="ChEBI" id="CHEBI:29985"/>
        <dbReference type="ChEBI" id="CHEBI:58359"/>
    </reaction>
</comment>
<feature type="binding site" evidence="11">
    <location>
        <position position="223"/>
    </location>
    <ligand>
        <name>CTP</name>
        <dbReference type="ChEBI" id="CHEBI:37563"/>
        <note>allosteric inhibitor</note>
    </ligand>
</feature>
<dbReference type="Gene3D" id="3.40.50.880">
    <property type="match status" value="1"/>
</dbReference>
<comment type="subunit">
    <text evidence="11">Homotetramer.</text>
</comment>
<dbReference type="NCBIfam" id="TIGR00337">
    <property type="entry name" value="PyrG"/>
    <property type="match status" value="1"/>
</dbReference>
<feature type="binding site" evidence="11">
    <location>
        <position position="14"/>
    </location>
    <ligand>
        <name>CTP</name>
        <dbReference type="ChEBI" id="CHEBI:37563"/>
        <note>allosteric inhibitor</note>
    </ligand>
</feature>
<dbReference type="EC" id="6.3.4.2" evidence="11"/>
<evidence type="ECO:0000256" key="1">
    <source>
        <dbReference type="ARBA" id="ARBA00005171"/>
    </source>
</evidence>
<dbReference type="InterPro" id="IPR017926">
    <property type="entry name" value="GATASE"/>
</dbReference>
<feature type="binding site" evidence="11">
    <location>
        <position position="404"/>
    </location>
    <ligand>
        <name>L-glutamine</name>
        <dbReference type="ChEBI" id="CHEBI:58359"/>
    </ligand>
</feature>
<comment type="caution">
    <text evidence="11">Lacks conserved residue(s) required for the propagation of feature annotation.</text>
</comment>
<feature type="binding site" evidence="11">
    <location>
        <position position="14"/>
    </location>
    <ligand>
        <name>UTP</name>
        <dbReference type="ChEBI" id="CHEBI:46398"/>
    </ligand>
</feature>
<evidence type="ECO:0000313" key="14">
    <source>
        <dbReference type="EMBL" id="SDK72180.1"/>
    </source>
</evidence>
<dbReference type="GO" id="GO:0097268">
    <property type="term" value="C:cytoophidium"/>
    <property type="evidence" value="ECO:0007669"/>
    <property type="project" value="UniProtKB-ARBA"/>
</dbReference>
<dbReference type="OrthoDB" id="9801107at2"/>
<evidence type="ECO:0000256" key="4">
    <source>
        <dbReference type="ARBA" id="ARBA00022723"/>
    </source>
</evidence>
<keyword evidence="7 11" id="KW-0460">Magnesium</keyword>
<dbReference type="GO" id="GO:0046872">
    <property type="term" value="F:metal ion binding"/>
    <property type="evidence" value="ECO:0007669"/>
    <property type="project" value="UniProtKB-KW"/>
</dbReference>
<dbReference type="InterPro" id="IPR017456">
    <property type="entry name" value="CTP_synthase_N"/>
</dbReference>
<keyword evidence="3 11" id="KW-0436">Ligase</keyword>
<evidence type="ECO:0000313" key="15">
    <source>
        <dbReference type="Proteomes" id="UP000199053"/>
    </source>
</evidence>
<dbReference type="Pfam" id="PF00117">
    <property type="entry name" value="GATase"/>
    <property type="match status" value="1"/>
</dbReference>
<feature type="binding site" evidence="11">
    <location>
        <position position="72"/>
    </location>
    <ligand>
        <name>Mg(2+)</name>
        <dbReference type="ChEBI" id="CHEBI:18420"/>
    </ligand>
</feature>
<dbReference type="EMBL" id="FNGA01000002">
    <property type="protein sequence ID" value="SDK72180.1"/>
    <property type="molecule type" value="Genomic_DNA"/>
</dbReference>
<keyword evidence="5 11" id="KW-0547">Nucleotide-binding</keyword>
<dbReference type="SUPFAM" id="SSF52317">
    <property type="entry name" value="Class I glutamine amidotransferase-like"/>
    <property type="match status" value="1"/>
</dbReference>
<feature type="binding site" evidence="11">
    <location>
        <begin position="147"/>
        <end position="149"/>
    </location>
    <ligand>
        <name>CTP</name>
        <dbReference type="ChEBI" id="CHEBI:37563"/>
        <note>allosteric inhibitor</note>
    </ligand>
</feature>
<feature type="binding site" evidence="11">
    <location>
        <position position="472"/>
    </location>
    <ligand>
        <name>L-glutamine</name>
        <dbReference type="ChEBI" id="CHEBI:58359"/>
    </ligand>
</feature>
<keyword evidence="6 11" id="KW-0067">ATP-binding</keyword>
<dbReference type="RefSeq" id="WP_092158877.1">
    <property type="nucleotide sequence ID" value="NZ_FNGA01000002.1"/>
</dbReference>
<evidence type="ECO:0000256" key="2">
    <source>
        <dbReference type="ARBA" id="ARBA00007533"/>
    </source>
</evidence>
<feature type="domain" description="Glutamine amidotransferase" evidence="12">
    <location>
        <begin position="302"/>
        <end position="537"/>
    </location>
</feature>
<dbReference type="SUPFAM" id="SSF52540">
    <property type="entry name" value="P-loop containing nucleoside triphosphate hydrolases"/>
    <property type="match status" value="1"/>
</dbReference>
<dbReference type="Pfam" id="PF06418">
    <property type="entry name" value="CTP_synth_N"/>
    <property type="match status" value="1"/>
</dbReference>
<keyword evidence="9 11" id="KW-0665">Pyrimidine biosynthesis</keyword>
<dbReference type="FunFam" id="3.40.50.880:FF:000002">
    <property type="entry name" value="CTP synthase"/>
    <property type="match status" value="1"/>
</dbReference>
<evidence type="ECO:0000256" key="10">
    <source>
        <dbReference type="ARBA" id="ARBA00047781"/>
    </source>
</evidence>
<feature type="region of interest" description="Amidoligase domain" evidence="11">
    <location>
        <begin position="1"/>
        <end position="266"/>
    </location>
</feature>
<evidence type="ECO:0000256" key="9">
    <source>
        <dbReference type="ARBA" id="ARBA00022975"/>
    </source>
</evidence>
<dbReference type="STRING" id="246191.SAMN05660337_0988"/>
<dbReference type="GO" id="GO:0044210">
    <property type="term" value="P:'de novo' CTP biosynthetic process"/>
    <property type="evidence" value="ECO:0007669"/>
    <property type="project" value="UniProtKB-UniRule"/>
</dbReference>
<feature type="active site" evidence="11">
    <location>
        <position position="520"/>
    </location>
</feature>
<feature type="binding site" evidence="11">
    <location>
        <position position="72"/>
    </location>
    <ligand>
        <name>ATP</name>
        <dbReference type="ChEBI" id="CHEBI:30616"/>
    </ligand>
</feature>
<dbReference type="CDD" id="cd01746">
    <property type="entry name" value="GATase1_CTP_Synthase"/>
    <property type="match status" value="1"/>
</dbReference>
<dbReference type="PANTHER" id="PTHR11550:SF0">
    <property type="entry name" value="CTP SYNTHASE-RELATED"/>
    <property type="match status" value="1"/>
</dbReference>
<feature type="binding site" evidence="11">
    <location>
        <begin position="381"/>
        <end position="384"/>
    </location>
    <ligand>
        <name>L-glutamine</name>
        <dbReference type="ChEBI" id="CHEBI:58359"/>
    </ligand>
</feature>
<accession>A0A1G9E7T4</accession>
<feature type="domain" description="CTP synthase N-terminal" evidence="13">
    <location>
        <begin position="4"/>
        <end position="266"/>
    </location>
</feature>
<organism evidence="14 15">
    <name type="scientific">Maridesulfovibrio ferrireducens</name>
    <dbReference type="NCBI Taxonomy" id="246191"/>
    <lineage>
        <taxon>Bacteria</taxon>
        <taxon>Pseudomonadati</taxon>
        <taxon>Thermodesulfobacteriota</taxon>
        <taxon>Desulfovibrionia</taxon>
        <taxon>Desulfovibrionales</taxon>
        <taxon>Desulfovibrionaceae</taxon>
        <taxon>Maridesulfovibrio</taxon>
    </lineage>
</organism>
<dbReference type="GO" id="GO:0019856">
    <property type="term" value="P:pyrimidine nucleobase biosynthetic process"/>
    <property type="evidence" value="ECO:0007669"/>
    <property type="project" value="TreeGrafter"/>
</dbReference>
<comment type="pathway">
    <text evidence="1 11">Pyrimidine metabolism; CTP biosynthesis via de novo pathway; CTP from UDP: step 2/2.</text>
</comment>
<dbReference type="GO" id="GO:0005524">
    <property type="term" value="F:ATP binding"/>
    <property type="evidence" value="ECO:0007669"/>
    <property type="project" value="UniProtKB-KW"/>
</dbReference>
<dbReference type="InterPro" id="IPR029062">
    <property type="entry name" value="Class_I_gatase-like"/>
</dbReference>
<dbReference type="Gene3D" id="3.40.50.300">
    <property type="entry name" value="P-loop containing nucleotide triphosphate hydrolases"/>
    <property type="match status" value="1"/>
</dbReference>
<dbReference type="InterPro" id="IPR004468">
    <property type="entry name" value="CTP_synthase"/>
</dbReference>
<gene>
    <name evidence="11" type="primary">pyrG</name>
    <name evidence="14" type="ORF">SAMN05660337_0988</name>
</gene>
<dbReference type="GO" id="GO:0005829">
    <property type="term" value="C:cytosol"/>
    <property type="evidence" value="ECO:0007669"/>
    <property type="project" value="TreeGrafter"/>
</dbReference>
<evidence type="ECO:0000256" key="5">
    <source>
        <dbReference type="ARBA" id="ARBA00022741"/>
    </source>
</evidence>
<keyword evidence="4 11" id="KW-0479">Metal-binding</keyword>
<dbReference type="FunFam" id="3.40.50.300:FF:000009">
    <property type="entry name" value="CTP synthase"/>
    <property type="match status" value="1"/>
</dbReference>
<feature type="binding site" evidence="11">
    <location>
        <begin position="187"/>
        <end position="192"/>
    </location>
    <ligand>
        <name>UTP</name>
        <dbReference type="ChEBI" id="CHEBI:46398"/>
    </ligand>
</feature>
<comment type="catalytic activity">
    <reaction evidence="11">
        <text>UTP + NH4(+) + ATP = CTP + ADP + phosphate + 2 H(+)</text>
        <dbReference type="Rhea" id="RHEA:16597"/>
        <dbReference type="ChEBI" id="CHEBI:15378"/>
        <dbReference type="ChEBI" id="CHEBI:28938"/>
        <dbReference type="ChEBI" id="CHEBI:30616"/>
        <dbReference type="ChEBI" id="CHEBI:37563"/>
        <dbReference type="ChEBI" id="CHEBI:43474"/>
        <dbReference type="ChEBI" id="CHEBI:46398"/>
        <dbReference type="ChEBI" id="CHEBI:456216"/>
    </reaction>
</comment>
<dbReference type="InterPro" id="IPR033828">
    <property type="entry name" value="GATase1_CTP_Synthase"/>
</dbReference>
<comment type="activity regulation">
    <text evidence="11">Allosterically activated by GTP, when glutamine is the substrate; GTP has no effect on the reaction when ammonia is the substrate. The allosteric effector GTP functions by stabilizing the protein conformation that binds the tetrahedral intermediate(s) formed during glutamine hydrolysis. Inhibited by the product CTP, via allosteric rather than competitive inhibition.</text>
</comment>
<comment type="miscellaneous">
    <text evidence="11">CTPSs have evolved a hybrid strategy for distinguishing between UTP and CTP. The overlapping regions of the product feedback inhibitory and substrate sites recognize a common feature in both compounds, the triphosphate moiety. To differentiate isosteric substrate and product pyrimidine rings, an additional pocket far from the expected kinase/ligase catalytic site, specifically recognizes the cytosine and ribose portions of the product inhibitor.</text>
</comment>
<feature type="binding site" evidence="11">
    <location>
        <position position="353"/>
    </location>
    <ligand>
        <name>L-glutamine</name>
        <dbReference type="ChEBI" id="CHEBI:58359"/>
    </ligand>
</feature>
<dbReference type="CDD" id="cd03113">
    <property type="entry name" value="CTPS_N"/>
    <property type="match status" value="1"/>
</dbReference>
<evidence type="ECO:0000259" key="12">
    <source>
        <dbReference type="Pfam" id="PF00117"/>
    </source>
</evidence>
<feature type="binding site" evidence="11">
    <location>
        <position position="241"/>
    </location>
    <ligand>
        <name>ATP</name>
        <dbReference type="ChEBI" id="CHEBI:30616"/>
    </ligand>
</feature>
<name>A0A1G9E7T4_9BACT</name>
<feature type="binding site" evidence="11">
    <location>
        <position position="140"/>
    </location>
    <ligand>
        <name>Mg(2+)</name>
        <dbReference type="ChEBI" id="CHEBI:18420"/>
    </ligand>
</feature>
<feature type="active site" description="Nucleophile; for glutamine hydrolysis" evidence="11">
    <location>
        <position position="380"/>
    </location>
</feature>
<dbReference type="AlphaFoldDB" id="A0A1G9E7T4"/>
<comment type="catalytic activity">
    <reaction evidence="10 11">
        <text>UTP + L-glutamine + ATP + H2O = CTP + L-glutamate + ADP + phosphate + 2 H(+)</text>
        <dbReference type="Rhea" id="RHEA:26426"/>
        <dbReference type="ChEBI" id="CHEBI:15377"/>
        <dbReference type="ChEBI" id="CHEBI:15378"/>
        <dbReference type="ChEBI" id="CHEBI:29985"/>
        <dbReference type="ChEBI" id="CHEBI:30616"/>
        <dbReference type="ChEBI" id="CHEBI:37563"/>
        <dbReference type="ChEBI" id="CHEBI:43474"/>
        <dbReference type="ChEBI" id="CHEBI:46398"/>
        <dbReference type="ChEBI" id="CHEBI:58359"/>
        <dbReference type="ChEBI" id="CHEBI:456216"/>
        <dbReference type="EC" id="6.3.4.2"/>
    </reaction>
</comment>
<keyword evidence="15" id="KW-1185">Reference proteome</keyword>
<sequence>MKTKFIFITGGVLSSLGKGLAAASIGALLKARGLTATIQKLDPYINVDPGTMNPFQHGEVYVTDDGAETDLDLGHYERYLDVSLNQNNNFTCGRIYHSVITKERRGDYLGATVQVIPHVTDEIKQAVLGVAKGEDVALIEIGGTVGDIESLPFLEAIRQLRSELGSENVLYIHLTLVPYLKAAGEVKTKPTQHSVKELRSIGIHPDIILCRSEVELEESIKRKIALFCDVDRDAVFTSVDVESIYEVPLKFYQEGLDQKIAILLKLPAKNCDLQPWKDLNYKLKNPKSETTIGIVGKYVDLKEAYKSLHEALIHGGVANDVAVKLRYVNSEEITPKNVKAKLKGLDGILVPGGFGSRGVEGKITAIQYARENKIPFFGICLGMQCAVIEYARNVLGLAKANSEEFDKDGPDSVIYLIKEWYDYRTKKTECRCEDSDKGGTMRLGAYPCKIVEGTKAMDAYGKPEIQERHRHRYEFNKEGYAANFAEGGLIFSGLSPDETLVEIVEIPEHPWFVGCQFHPEFKSTPMNAHPLFRDFIKAARDNK</sequence>
<dbReference type="Proteomes" id="UP000199053">
    <property type="component" value="Unassembled WGS sequence"/>
</dbReference>
<dbReference type="GO" id="GO:0003883">
    <property type="term" value="F:CTP synthase activity"/>
    <property type="evidence" value="ECO:0007669"/>
    <property type="project" value="UniProtKB-UniRule"/>
</dbReference>
<comment type="similarity">
    <text evidence="2 11">Belongs to the CTP synthase family.</text>
</comment>
<evidence type="ECO:0000259" key="13">
    <source>
        <dbReference type="Pfam" id="PF06418"/>
    </source>
</evidence>
<dbReference type="NCBIfam" id="NF003792">
    <property type="entry name" value="PRK05380.1"/>
    <property type="match status" value="1"/>
</dbReference>
<evidence type="ECO:0000256" key="7">
    <source>
        <dbReference type="ARBA" id="ARBA00022842"/>
    </source>
</evidence>
<evidence type="ECO:0000256" key="11">
    <source>
        <dbReference type="HAMAP-Rule" id="MF_01227"/>
    </source>
</evidence>
<feature type="active site" evidence="11">
    <location>
        <position position="518"/>
    </location>
</feature>
<dbReference type="GO" id="GO:0004359">
    <property type="term" value="F:glutaminase activity"/>
    <property type="evidence" value="ECO:0007669"/>
    <property type="project" value="RHEA"/>
</dbReference>
<feature type="binding site" evidence="11">
    <location>
        <position position="223"/>
    </location>
    <ligand>
        <name>UTP</name>
        <dbReference type="ChEBI" id="CHEBI:46398"/>
    </ligand>
</feature>
<reference evidence="15" key="1">
    <citation type="submission" date="2016-10" db="EMBL/GenBank/DDBJ databases">
        <authorList>
            <person name="Varghese N."/>
            <person name="Submissions S."/>
        </authorList>
    </citation>
    <scope>NUCLEOTIDE SEQUENCE [LARGE SCALE GENOMIC DNA]</scope>
    <source>
        <strain evidence="15">DSM 16995</strain>
    </source>
</reference>
<keyword evidence="8 11" id="KW-0315">Glutamine amidotransferase</keyword>
<dbReference type="InterPro" id="IPR027417">
    <property type="entry name" value="P-loop_NTPase"/>
</dbReference>
<feature type="binding site" evidence="11">
    <location>
        <begin position="15"/>
        <end position="20"/>
    </location>
    <ligand>
        <name>ATP</name>
        <dbReference type="ChEBI" id="CHEBI:30616"/>
    </ligand>
</feature>